<protein>
    <submittedName>
        <fullName evidence="1">Uncharacterized protein</fullName>
    </submittedName>
</protein>
<evidence type="ECO:0000313" key="2">
    <source>
        <dbReference type="Proteomes" id="UP000176221"/>
    </source>
</evidence>
<gene>
    <name evidence="1" type="ORF">A2928_00855</name>
</gene>
<proteinExistence type="predicted"/>
<dbReference type="AlphaFoldDB" id="A0A1G2NBT0"/>
<dbReference type="EMBL" id="MHRX01000031">
    <property type="protein sequence ID" value="OHA33568.1"/>
    <property type="molecule type" value="Genomic_DNA"/>
</dbReference>
<reference evidence="1 2" key="1">
    <citation type="journal article" date="2016" name="Nat. Commun.">
        <title>Thousands of microbial genomes shed light on interconnected biogeochemical processes in an aquifer system.</title>
        <authorList>
            <person name="Anantharaman K."/>
            <person name="Brown C.T."/>
            <person name="Hug L.A."/>
            <person name="Sharon I."/>
            <person name="Castelle C.J."/>
            <person name="Probst A.J."/>
            <person name="Thomas B.C."/>
            <person name="Singh A."/>
            <person name="Wilkins M.J."/>
            <person name="Karaoz U."/>
            <person name="Brodie E.L."/>
            <person name="Williams K.H."/>
            <person name="Hubbard S.S."/>
            <person name="Banfield J.F."/>
        </authorList>
    </citation>
    <scope>NUCLEOTIDE SEQUENCE [LARGE SCALE GENOMIC DNA]</scope>
</reference>
<name>A0A1G2NBT0_9BACT</name>
<organism evidence="1 2">
    <name type="scientific">Candidatus Taylorbacteria bacterium RIFCSPLOWO2_01_FULL_45_15b</name>
    <dbReference type="NCBI Taxonomy" id="1802319"/>
    <lineage>
        <taxon>Bacteria</taxon>
        <taxon>Candidatus Tayloriibacteriota</taxon>
    </lineage>
</organism>
<comment type="caution">
    <text evidence="1">The sequence shown here is derived from an EMBL/GenBank/DDBJ whole genome shotgun (WGS) entry which is preliminary data.</text>
</comment>
<accession>A0A1G2NBT0</accession>
<sequence length="77" mass="8945">MSEEGIYYDSDFELENAAKVMRMSRLDANKVVAAADQPSSFLRRKVERLDEGDRTRYFMLKKMYLLLGLPLPKKKAV</sequence>
<dbReference type="Proteomes" id="UP000176221">
    <property type="component" value="Unassembled WGS sequence"/>
</dbReference>
<evidence type="ECO:0000313" key="1">
    <source>
        <dbReference type="EMBL" id="OHA33568.1"/>
    </source>
</evidence>